<proteinExistence type="predicted"/>
<dbReference type="OrthoDB" id="5401193at2759"/>
<sequence length="107" mass="11585">MSSSPPPSNMFQNVKVQVRHRMSQGHSSQRPNSTRAAGAGGSSSTMLRLYTDDAPGLTILGFIGSIQSGILRHSASQSSTFFLHPVSSPHYHDPSPILLLRRPMTLN</sequence>
<feature type="compositionally biased region" description="Polar residues" evidence="1">
    <location>
        <begin position="24"/>
        <end position="35"/>
    </location>
</feature>
<reference evidence="2" key="1">
    <citation type="submission" date="2020-06" db="EMBL/GenBank/DDBJ databases">
        <title>Genomes of multiple members of Pneumocystis genus reveal paths to human pathogen Pneumocystis jirovecii.</title>
        <authorList>
            <person name="Cisse O.H."/>
            <person name="Ma L."/>
            <person name="Dekker J."/>
            <person name="Khil P."/>
            <person name="Jo J."/>
            <person name="Brenchley J."/>
            <person name="Blair R."/>
            <person name="Pahar B."/>
            <person name="Chabe M."/>
            <person name="Van Rompay K.A."/>
            <person name="Keesler R."/>
            <person name="Sukura A."/>
            <person name="Hirsch V."/>
            <person name="Kutty G."/>
            <person name="Liu Y."/>
            <person name="Peng L."/>
            <person name="Chen J."/>
            <person name="Song J."/>
            <person name="Weissenbacher-Lang C."/>
            <person name="Xu J."/>
            <person name="Upham N.S."/>
            <person name="Stajich J.E."/>
            <person name="Cuomo C.A."/>
            <person name="Cushion M.T."/>
            <person name="Kovacs J.A."/>
        </authorList>
    </citation>
    <scope>NUCLEOTIDE SEQUENCE</scope>
    <source>
        <strain evidence="2">2A</strain>
    </source>
</reference>
<evidence type="ECO:0000313" key="2">
    <source>
        <dbReference type="EMBL" id="QSL65084.1"/>
    </source>
</evidence>
<organism evidence="2 3">
    <name type="scientific">Pneumocystis wakefieldiae</name>
    <dbReference type="NCBI Taxonomy" id="38082"/>
    <lineage>
        <taxon>Eukaryota</taxon>
        <taxon>Fungi</taxon>
        <taxon>Dikarya</taxon>
        <taxon>Ascomycota</taxon>
        <taxon>Taphrinomycotina</taxon>
        <taxon>Pneumocystomycetes</taxon>
        <taxon>Pneumocystaceae</taxon>
        <taxon>Pneumocystis</taxon>
    </lineage>
</organism>
<evidence type="ECO:0000256" key="1">
    <source>
        <dbReference type="SAM" id="MobiDB-lite"/>
    </source>
</evidence>
<keyword evidence="3" id="KW-1185">Reference proteome</keyword>
<dbReference type="Proteomes" id="UP000663699">
    <property type="component" value="Chromosome 5"/>
</dbReference>
<protein>
    <submittedName>
        <fullName evidence="2">Uncharacterized protein</fullName>
    </submittedName>
</protein>
<dbReference type="EMBL" id="CP054536">
    <property type="protein sequence ID" value="QSL65084.1"/>
    <property type="molecule type" value="Genomic_DNA"/>
</dbReference>
<dbReference type="AlphaFoldDB" id="A0A899FXR1"/>
<name>A0A899FXR1_9ASCO</name>
<gene>
    <name evidence="2" type="ORF">MERGE_002389</name>
</gene>
<accession>A0A899FXR1</accession>
<evidence type="ECO:0000313" key="3">
    <source>
        <dbReference type="Proteomes" id="UP000663699"/>
    </source>
</evidence>
<feature type="region of interest" description="Disordered" evidence="1">
    <location>
        <begin position="1"/>
        <end position="47"/>
    </location>
</feature>